<evidence type="ECO:0000256" key="3">
    <source>
        <dbReference type="ARBA" id="ARBA00023125"/>
    </source>
</evidence>
<evidence type="ECO:0000313" key="7">
    <source>
        <dbReference type="Proteomes" id="UP000234881"/>
    </source>
</evidence>
<dbReference type="GO" id="GO:0043565">
    <property type="term" value="F:sequence-specific DNA binding"/>
    <property type="evidence" value="ECO:0007669"/>
    <property type="project" value="TreeGrafter"/>
</dbReference>
<dbReference type="InterPro" id="IPR036388">
    <property type="entry name" value="WH-like_DNA-bd_sf"/>
</dbReference>
<name>A0A2N5XT67_9HYPH</name>
<accession>A0A2N5XT67</accession>
<dbReference type="OrthoDB" id="7260751at2"/>
<dbReference type="Gene3D" id="1.10.10.10">
    <property type="entry name" value="Winged helix-like DNA-binding domain superfamily/Winged helix DNA-binding domain"/>
    <property type="match status" value="1"/>
</dbReference>
<protein>
    <submittedName>
        <fullName evidence="6">LysR family transcriptional regulator</fullName>
    </submittedName>
</protein>
<dbReference type="SUPFAM" id="SSF46785">
    <property type="entry name" value="Winged helix' DNA-binding domain"/>
    <property type="match status" value="1"/>
</dbReference>
<dbReference type="EMBL" id="PKUQ01000016">
    <property type="protein sequence ID" value="PLW77618.1"/>
    <property type="molecule type" value="Genomic_DNA"/>
</dbReference>
<comment type="caution">
    <text evidence="6">The sequence shown here is derived from an EMBL/GenBank/DDBJ whole genome shotgun (WGS) entry which is preliminary data.</text>
</comment>
<evidence type="ECO:0000256" key="1">
    <source>
        <dbReference type="ARBA" id="ARBA00009437"/>
    </source>
</evidence>
<dbReference type="InterPro" id="IPR005119">
    <property type="entry name" value="LysR_subst-bd"/>
</dbReference>
<keyword evidence="3" id="KW-0238">DNA-binding</keyword>
<dbReference type="SUPFAM" id="SSF53850">
    <property type="entry name" value="Periplasmic binding protein-like II"/>
    <property type="match status" value="1"/>
</dbReference>
<reference evidence="6 7" key="1">
    <citation type="submission" date="2018-01" db="EMBL/GenBank/DDBJ databases">
        <title>The draft genome sequence of Cohaesibacter sp. H1304.</title>
        <authorList>
            <person name="Wang N.-N."/>
            <person name="Du Z.-J."/>
        </authorList>
    </citation>
    <scope>NUCLEOTIDE SEQUENCE [LARGE SCALE GENOMIC DNA]</scope>
    <source>
        <strain evidence="6 7">H1304</strain>
    </source>
</reference>
<dbReference type="RefSeq" id="WP_101533635.1">
    <property type="nucleotide sequence ID" value="NZ_JBFHIU010000108.1"/>
</dbReference>
<dbReference type="Pfam" id="PF00126">
    <property type="entry name" value="HTH_1"/>
    <property type="match status" value="1"/>
</dbReference>
<evidence type="ECO:0000256" key="2">
    <source>
        <dbReference type="ARBA" id="ARBA00023015"/>
    </source>
</evidence>
<feature type="domain" description="HTH lysR-type" evidence="5">
    <location>
        <begin position="2"/>
        <end position="59"/>
    </location>
</feature>
<keyword evidence="7" id="KW-1185">Reference proteome</keyword>
<organism evidence="6 7">
    <name type="scientific">Cohaesibacter celericrescens</name>
    <dbReference type="NCBI Taxonomy" id="2067669"/>
    <lineage>
        <taxon>Bacteria</taxon>
        <taxon>Pseudomonadati</taxon>
        <taxon>Pseudomonadota</taxon>
        <taxon>Alphaproteobacteria</taxon>
        <taxon>Hyphomicrobiales</taxon>
        <taxon>Cohaesibacteraceae</taxon>
    </lineage>
</organism>
<dbReference type="PANTHER" id="PTHR30427">
    <property type="entry name" value="TRANSCRIPTIONAL ACTIVATOR PROTEIN LYSR"/>
    <property type="match status" value="1"/>
</dbReference>
<dbReference type="GO" id="GO:0010628">
    <property type="term" value="P:positive regulation of gene expression"/>
    <property type="evidence" value="ECO:0007669"/>
    <property type="project" value="TreeGrafter"/>
</dbReference>
<dbReference type="PRINTS" id="PR00039">
    <property type="entry name" value="HTHLYSR"/>
</dbReference>
<sequence>MVKLRELEAFDAYMRHGGMQKAAVSMGLRQPMVSRLLTSLEERVGFELFIRSRNRLTPTPEAFQYHIAVVRTLASFRHIREEAVAIANKQVGNLVVAAQPIFCDTFLLDLVARFNLNHPKVNVRIIDAGMEEISRMISDHSCDLALGITLNGDLFGASVTPLARCEAVCIMPADHPLTHENVVFFPQLLNEKFVELAPGSPLRTRVDYLMQDVELKRNIVAEMRHLRGVVNLVERGLGVAIVDPVACQLINAQKIVTRPLFPKIHWDIAQFIPKEYKLSRLGKAFSDEIALEIAHLKGSGIIL</sequence>
<keyword evidence="4" id="KW-0804">Transcription</keyword>
<dbReference type="InterPro" id="IPR036390">
    <property type="entry name" value="WH_DNA-bd_sf"/>
</dbReference>
<dbReference type="PROSITE" id="PS50931">
    <property type="entry name" value="HTH_LYSR"/>
    <property type="match status" value="1"/>
</dbReference>
<comment type="similarity">
    <text evidence="1">Belongs to the LysR transcriptional regulatory family.</text>
</comment>
<dbReference type="InterPro" id="IPR000847">
    <property type="entry name" value="LysR_HTH_N"/>
</dbReference>
<dbReference type="PANTHER" id="PTHR30427:SF1">
    <property type="entry name" value="TRANSCRIPTIONAL ACTIVATOR PROTEIN LYSR"/>
    <property type="match status" value="1"/>
</dbReference>
<keyword evidence="2" id="KW-0805">Transcription regulation</keyword>
<dbReference type="AlphaFoldDB" id="A0A2N5XT67"/>
<gene>
    <name evidence="6" type="ORF">C0081_09950</name>
</gene>
<dbReference type="Pfam" id="PF03466">
    <property type="entry name" value="LysR_substrate"/>
    <property type="match status" value="1"/>
</dbReference>
<dbReference type="Proteomes" id="UP000234881">
    <property type="component" value="Unassembled WGS sequence"/>
</dbReference>
<dbReference type="GO" id="GO:0003700">
    <property type="term" value="F:DNA-binding transcription factor activity"/>
    <property type="evidence" value="ECO:0007669"/>
    <property type="project" value="InterPro"/>
</dbReference>
<evidence type="ECO:0000259" key="5">
    <source>
        <dbReference type="PROSITE" id="PS50931"/>
    </source>
</evidence>
<evidence type="ECO:0000256" key="4">
    <source>
        <dbReference type="ARBA" id="ARBA00023163"/>
    </source>
</evidence>
<dbReference type="Gene3D" id="3.40.190.290">
    <property type="match status" value="1"/>
</dbReference>
<proteinExistence type="inferred from homology"/>
<evidence type="ECO:0000313" key="6">
    <source>
        <dbReference type="EMBL" id="PLW77618.1"/>
    </source>
</evidence>